<organism evidence="1 2">
    <name type="scientific">Kosmotoga pacifica</name>
    <dbReference type="NCBI Taxonomy" id="1330330"/>
    <lineage>
        <taxon>Bacteria</taxon>
        <taxon>Thermotogati</taxon>
        <taxon>Thermotogota</taxon>
        <taxon>Thermotogae</taxon>
        <taxon>Kosmotogales</taxon>
        <taxon>Kosmotogaceae</taxon>
        <taxon>Kosmotoga</taxon>
    </lineage>
</organism>
<name>A0A0G2ZCW8_9BACT</name>
<dbReference type="EMBL" id="CP011232">
    <property type="protein sequence ID" value="AKI96613.1"/>
    <property type="molecule type" value="Genomic_DNA"/>
</dbReference>
<evidence type="ECO:0000313" key="2">
    <source>
        <dbReference type="Proteomes" id="UP000035159"/>
    </source>
</evidence>
<protein>
    <submittedName>
        <fullName evidence="1">Uncharacterized protein</fullName>
    </submittedName>
</protein>
<keyword evidence="2" id="KW-1185">Reference proteome</keyword>
<reference evidence="1 2" key="1">
    <citation type="submission" date="2015-04" db="EMBL/GenBank/DDBJ databases">
        <title>Complete Genome Sequence of Kosmotoga pacifica SLHLJ1.</title>
        <authorList>
            <person name="Jiang L.J."/>
            <person name="Shao Z.Z."/>
            <person name="Jebbar M."/>
        </authorList>
    </citation>
    <scope>NUCLEOTIDE SEQUENCE [LARGE SCALE GENOMIC DNA]</scope>
    <source>
        <strain evidence="1 2">SLHLJ1</strain>
    </source>
</reference>
<gene>
    <name evidence="1" type="ORF">IX53_00875</name>
</gene>
<accession>A0A0G2ZCW8</accession>
<evidence type="ECO:0000313" key="1">
    <source>
        <dbReference type="EMBL" id="AKI96613.1"/>
    </source>
</evidence>
<dbReference type="PATRIC" id="fig|1330330.3.peg.168"/>
<dbReference type="KEGG" id="kpf:IX53_00875"/>
<dbReference type="STRING" id="1330330.IX53_00875"/>
<dbReference type="AlphaFoldDB" id="A0A0G2ZCW8"/>
<sequence>MGCRLFEKTLRTERARKAGRLRKLKLLSVNGKRTTESGSFEYPYTLDPRPYTLNPLFPRRGSFGQRSTTNGK</sequence>
<dbReference type="Proteomes" id="UP000035159">
    <property type="component" value="Chromosome"/>
</dbReference>
<proteinExistence type="predicted"/>